<dbReference type="InterPro" id="IPR000014">
    <property type="entry name" value="PAS"/>
</dbReference>
<dbReference type="Gene3D" id="3.30.450.20">
    <property type="entry name" value="PAS domain"/>
    <property type="match status" value="1"/>
</dbReference>
<feature type="compositionally biased region" description="Low complexity" evidence="5">
    <location>
        <begin position="602"/>
        <end position="642"/>
    </location>
</feature>
<dbReference type="GO" id="GO:0005886">
    <property type="term" value="C:plasma membrane"/>
    <property type="evidence" value="ECO:0007669"/>
    <property type="project" value="TreeGrafter"/>
</dbReference>
<evidence type="ECO:0000259" key="6">
    <source>
        <dbReference type="PROSITE" id="PS50109"/>
    </source>
</evidence>
<feature type="domain" description="PAS" evidence="7">
    <location>
        <begin position="783"/>
        <end position="853"/>
    </location>
</feature>
<dbReference type="eggNOG" id="COG2205">
    <property type="taxonomic scope" value="Bacteria"/>
</dbReference>
<dbReference type="SUPFAM" id="SSF47384">
    <property type="entry name" value="Homodimeric domain of signal transducing histidine kinase"/>
    <property type="match status" value="1"/>
</dbReference>
<dbReference type="InterPro" id="IPR005467">
    <property type="entry name" value="His_kinase_dom"/>
</dbReference>
<dbReference type="GO" id="GO:0006355">
    <property type="term" value="P:regulation of DNA-templated transcription"/>
    <property type="evidence" value="ECO:0007669"/>
    <property type="project" value="InterPro"/>
</dbReference>
<dbReference type="PROSITE" id="PS50109">
    <property type="entry name" value="HIS_KIN"/>
    <property type="match status" value="1"/>
</dbReference>
<feature type="region of interest" description="Disordered" evidence="5">
    <location>
        <begin position="602"/>
        <end position="654"/>
    </location>
</feature>
<feature type="region of interest" description="Disordered" evidence="5">
    <location>
        <begin position="306"/>
        <end position="358"/>
    </location>
</feature>
<evidence type="ECO:0000256" key="5">
    <source>
        <dbReference type="SAM" id="MobiDB-lite"/>
    </source>
</evidence>
<feature type="compositionally biased region" description="Low complexity" evidence="5">
    <location>
        <begin position="340"/>
        <end position="353"/>
    </location>
</feature>
<dbReference type="SUPFAM" id="SSF55785">
    <property type="entry name" value="PYP-like sensor domain (PAS domain)"/>
    <property type="match status" value="2"/>
</dbReference>
<dbReference type="NCBIfam" id="TIGR00229">
    <property type="entry name" value="sensory_box"/>
    <property type="match status" value="1"/>
</dbReference>
<dbReference type="STRING" id="316058.RPB_1469"/>
<dbReference type="SMART" id="SM00388">
    <property type="entry name" value="HisKA"/>
    <property type="match status" value="1"/>
</dbReference>
<proteinExistence type="predicted"/>
<dbReference type="InterPro" id="IPR003661">
    <property type="entry name" value="HisK_dim/P_dom"/>
</dbReference>
<comment type="catalytic activity">
    <reaction evidence="1">
        <text>ATP + protein L-histidine = ADP + protein N-phospho-L-histidine.</text>
        <dbReference type="EC" id="2.7.13.3"/>
    </reaction>
</comment>
<dbReference type="Pfam" id="PF00989">
    <property type="entry name" value="PAS"/>
    <property type="match status" value="1"/>
</dbReference>
<evidence type="ECO:0000259" key="7">
    <source>
        <dbReference type="PROSITE" id="PS50112"/>
    </source>
</evidence>
<dbReference type="HOGENOM" id="CLU_000445_23_0_5"/>
<evidence type="ECO:0000256" key="3">
    <source>
        <dbReference type="ARBA" id="ARBA00022679"/>
    </source>
</evidence>
<name>Q2J031_RHOP2</name>
<feature type="domain" description="Histidine kinase" evidence="6">
    <location>
        <begin position="927"/>
        <end position="1146"/>
    </location>
</feature>
<dbReference type="GO" id="GO:0009927">
    <property type="term" value="F:histidine phosphotransfer kinase activity"/>
    <property type="evidence" value="ECO:0007669"/>
    <property type="project" value="TreeGrafter"/>
</dbReference>
<feature type="region of interest" description="Disordered" evidence="5">
    <location>
        <begin position="501"/>
        <end position="543"/>
    </location>
</feature>
<dbReference type="Gene3D" id="1.10.287.130">
    <property type="match status" value="1"/>
</dbReference>
<dbReference type="Proteomes" id="UP000008809">
    <property type="component" value="Chromosome"/>
</dbReference>
<dbReference type="PANTHER" id="PTHR43047">
    <property type="entry name" value="TWO-COMPONENT HISTIDINE PROTEIN KINASE"/>
    <property type="match status" value="1"/>
</dbReference>
<evidence type="ECO:0000256" key="2">
    <source>
        <dbReference type="ARBA" id="ARBA00012438"/>
    </source>
</evidence>
<gene>
    <name evidence="8" type="ordered locus">RPB_1469</name>
</gene>
<dbReference type="OrthoDB" id="9801651at2"/>
<dbReference type="GO" id="GO:0000155">
    <property type="term" value="F:phosphorelay sensor kinase activity"/>
    <property type="evidence" value="ECO:0007669"/>
    <property type="project" value="InterPro"/>
</dbReference>
<dbReference type="InterPro" id="IPR035965">
    <property type="entry name" value="PAS-like_dom_sf"/>
</dbReference>
<dbReference type="InterPro" id="IPR036890">
    <property type="entry name" value="HATPase_C_sf"/>
</dbReference>
<keyword evidence="4 8" id="KW-0418">Kinase</keyword>
<dbReference type="Pfam" id="PF00512">
    <property type="entry name" value="HisKA"/>
    <property type="match status" value="1"/>
</dbReference>
<dbReference type="SUPFAM" id="SSF55874">
    <property type="entry name" value="ATPase domain of HSP90 chaperone/DNA topoisomerase II/histidine kinase"/>
    <property type="match status" value="1"/>
</dbReference>
<keyword evidence="3 8" id="KW-0808">Transferase</keyword>
<dbReference type="Gene3D" id="3.30.565.10">
    <property type="entry name" value="Histidine kinase-like ATPase, C-terminal domain"/>
    <property type="match status" value="1"/>
</dbReference>
<dbReference type="Pfam" id="PF02518">
    <property type="entry name" value="HATPase_c"/>
    <property type="match status" value="1"/>
</dbReference>
<dbReference type="AlphaFoldDB" id="Q2J031"/>
<accession>Q2J031</accession>
<dbReference type="PANTHER" id="PTHR43047:SF72">
    <property type="entry name" value="OSMOSENSING HISTIDINE PROTEIN KINASE SLN1"/>
    <property type="match status" value="1"/>
</dbReference>
<dbReference type="EMBL" id="CP000250">
    <property type="protein sequence ID" value="ABD06179.1"/>
    <property type="molecule type" value="Genomic_DNA"/>
</dbReference>
<evidence type="ECO:0000256" key="4">
    <source>
        <dbReference type="ARBA" id="ARBA00022777"/>
    </source>
</evidence>
<dbReference type="InterPro" id="IPR036097">
    <property type="entry name" value="HisK_dim/P_sf"/>
</dbReference>
<protein>
    <recommendedName>
        <fullName evidence="2">histidine kinase</fullName>
        <ecNumber evidence="2">2.7.13.3</ecNumber>
    </recommendedName>
</protein>
<feature type="region of interest" description="Disordered" evidence="5">
    <location>
        <begin position="231"/>
        <end position="258"/>
    </location>
</feature>
<evidence type="ECO:0000313" key="9">
    <source>
        <dbReference type="Proteomes" id="UP000008809"/>
    </source>
</evidence>
<dbReference type="CDD" id="cd00130">
    <property type="entry name" value="PAS"/>
    <property type="match status" value="1"/>
</dbReference>
<dbReference type="Pfam" id="PF13188">
    <property type="entry name" value="PAS_8"/>
    <property type="match status" value="2"/>
</dbReference>
<evidence type="ECO:0000313" key="8">
    <source>
        <dbReference type="EMBL" id="ABD06179.1"/>
    </source>
</evidence>
<organism evidence="8 9">
    <name type="scientific">Rhodopseudomonas palustris (strain HaA2)</name>
    <dbReference type="NCBI Taxonomy" id="316058"/>
    <lineage>
        <taxon>Bacteria</taxon>
        <taxon>Pseudomonadati</taxon>
        <taxon>Pseudomonadota</taxon>
        <taxon>Alphaproteobacteria</taxon>
        <taxon>Hyphomicrobiales</taxon>
        <taxon>Nitrobacteraceae</taxon>
        <taxon>Rhodopseudomonas</taxon>
    </lineage>
</organism>
<feature type="compositionally biased region" description="Basic and acidic residues" evidence="5">
    <location>
        <begin position="527"/>
        <end position="541"/>
    </location>
</feature>
<dbReference type="RefSeq" id="WP_011440367.1">
    <property type="nucleotide sequence ID" value="NC_007778.1"/>
</dbReference>
<keyword evidence="9" id="KW-1185">Reference proteome</keyword>
<dbReference type="PROSITE" id="PS50112">
    <property type="entry name" value="PAS"/>
    <property type="match status" value="1"/>
</dbReference>
<dbReference type="KEGG" id="rpb:RPB_1469"/>
<dbReference type="InterPro" id="IPR003594">
    <property type="entry name" value="HATPase_dom"/>
</dbReference>
<dbReference type="InterPro" id="IPR013767">
    <property type="entry name" value="PAS_fold"/>
</dbReference>
<dbReference type="EC" id="2.7.13.3" evidence="2"/>
<dbReference type="CDD" id="cd00082">
    <property type="entry name" value="HisKA"/>
    <property type="match status" value="1"/>
</dbReference>
<sequence length="1149" mass="121348">MTSLDFQLRGVDDPRLAVHATGALPVWLWSVDGTRVLWANPVGARLLGAEHGKALGARIFGPADPHRRLVMQLAGKLPPNGATRLERLRGFGARLGGLVTCGCARLTFADGSSGVLIAAVEPVGQPMPLVERLRGLVEGSDTPIAAFGRDGLFIGSSAAARTLLGFRNLTEAGLDQARAEALQNGRAETPIGIGRMVLQRVGSGGDIGLVALLEPGEPVATDRTPEVPISQPAAVASDIPIDGPSETVPPESDVPDDEAIDTISEAPAEFTRLGETLAEAQTDIPPTQDNATADEPSPLVVPVADESPAEADASTHESAATPESLPEDSVAPQPHDAEATDQPAPADAPSQQQSEDEEPATILAVELEPRVAATSVAPSPPRQHPLRFVWQLDGDSRFSVKSDELICLIGPRTAAQFGRSWAEIRAALALDPDDRFAQAIATRHTWSGITLHWPADGSGDRLPLEMSGLPVQDRDGHFTGYRGFGVCRDLDGLDRLAMLRRHDGADEPPPRSLSADFTPRDATPAADAEHAPMTDTSDHQASDIIVDTPRNVLPFRPVQDARSPALTPVENSAFNELARQLAERLESDAAGAAERLFAQAANDQAPDAPADATPAEDTATAEAVASNDEPAAPSEPAAPKADWLAPLATPAKGDSTRDRVLLDLMPVGVLIYRLDRLLYANAAFLQLMGHASLSALEEEGGLDALYVEEGVGGSSGTSEAGTPITVATPYSAPTAARLHTIEWDGDQALALIFDGTAERPADVVAAASIAPEPNAPSDVGHANAEELGAILDTTAEGILMFDAGGRISACNRSAEALFGYDGDELVQRSIAELFAPESNDAVRAYFDSVKSGSAESLLDHGLEALGRVREGGLFPLTMTIGRTQPDGPNYFAVFRDLSQARRIEVELDQVRKLADRAAGAKADVLARLSHEIRMPLNAIIGFAEVMIEERFGALGNERYADYLKDIRASGERVIGIVGDLLDLSRIETGKLDLAFTSQNLNELVEQCVAVMQPRANRERIIIRSSLAHALPSVTADAQALRQIVLNLIGTSIHLANAGGQVIVSTALSDFGEVVLRVRDTGHRLNDSEIAAALQPFSTPAPSERSEASGVSLSLTKALVEANRAQFHIKSAPQSGTLIEVVFSHATAAA</sequence>
<evidence type="ECO:0000256" key="1">
    <source>
        <dbReference type="ARBA" id="ARBA00000085"/>
    </source>
</evidence>
<reference evidence="8 9" key="1">
    <citation type="submission" date="2006-01" db="EMBL/GenBank/DDBJ databases">
        <title>Complete sequence of Rhodopseudomonas palustris HaA2.</title>
        <authorList>
            <consortium name="US DOE Joint Genome Institute"/>
            <person name="Copeland A."/>
            <person name="Lucas S."/>
            <person name="Lapidus A."/>
            <person name="Barry K."/>
            <person name="Detter J.C."/>
            <person name="Glavina T."/>
            <person name="Hammon N."/>
            <person name="Israni S."/>
            <person name="Pitluck S."/>
            <person name="Chain P."/>
            <person name="Malfatti S."/>
            <person name="Shin M."/>
            <person name="Vergez L."/>
            <person name="Schmutz J."/>
            <person name="Larimer F."/>
            <person name="Land M."/>
            <person name="Hauser L."/>
            <person name="Pelletier D.A."/>
            <person name="Kyrpides N."/>
            <person name="Anderson I."/>
            <person name="Oda Y."/>
            <person name="Harwood C.S."/>
            <person name="Richardson P."/>
        </authorList>
    </citation>
    <scope>NUCLEOTIDE SEQUENCE [LARGE SCALE GENOMIC DNA]</scope>
    <source>
        <strain evidence="8 9">HaA2</strain>
    </source>
</reference>
<dbReference type="SMART" id="SM00091">
    <property type="entry name" value="PAS"/>
    <property type="match status" value="4"/>
</dbReference>
<dbReference type="SMART" id="SM00387">
    <property type="entry name" value="HATPase_c"/>
    <property type="match status" value="1"/>
</dbReference>